<protein>
    <submittedName>
        <fullName evidence="7">Aspartate aminotransferase family protein</fullName>
    </submittedName>
</protein>
<dbReference type="RefSeq" id="WP_202088273.1">
    <property type="nucleotide sequence ID" value="NZ_JAELVM010000001.1"/>
</dbReference>
<evidence type="ECO:0000256" key="2">
    <source>
        <dbReference type="ARBA" id="ARBA00009533"/>
    </source>
</evidence>
<dbReference type="Proteomes" id="UP000661696">
    <property type="component" value="Unassembled WGS sequence"/>
</dbReference>
<dbReference type="GO" id="GO:0008483">
    <property type="term" value="F:transaminase activity"/>
    <property type="evidence" value="ECO:0007669"/>
    <property type="project" value="UniProtKB-KW"/>
</dbReference>
<evidence type="ECO:0000256" key="3">
    <source>
        <dbReference type="ARBA" id="ARBA00022793"/>
    </source>
</evidence>
<keyword evidence="4 6" id="KW-0663">Pyridoxal phosphate</keyword>
<dbReference type="EMBL" id="JAELVM010000001">
    <property type="protein sequence ID" value="MBL1219236.1"/>
    <property type="molecule type" value="Genomic_DNA"/>
</dbReference>
<evidence type="ECO:0000256" key="5">
    <source>
        <dbReference type="ARBA" id="ARBA00023239"/>
    </source>
</evidence>
<name>A0ABS1QA99_9FLAO</name>
<sequence length="470" mass="52429">MKEYLKTDSENIDHILEMIKKQSVEYLDTLADRPTSVNNTLVSEKGDLLESGFGTEETLKIFNQRFEPIMVGSSGPRYLGFVTGGSTPASIAGDWLATVYDQNTQSTSGQGDISANIEIETIEILLDLLGLPQTFLGGFVSGATMSNFTCMAVARQWLGKEQGRDIAKDGMSAAIKILTATPHSSSIKSLSLLGMGSGNMIRIKTAAEDREAISIQDLEEQIIKLNGESFLLISSGGTVNTVDFDDFKEISRLKEKYKFWWHIDAAFGGFAACSDDYKHLVSGWENADSITVDCHKWLNVPYESAVFFIKEQYKILQVETFQNSNAPYLGDPLENFGYLNFLPENSRRLKALPAWFSLMAYGRKGYQEIVDRNISLARKFGQILAESNDFKLLAPVRLNTVCFTLKDESGQDKVNAFLAALNDTGKVFMTPTFYNQHKGIRAAFVNWQTCEKDIELIVEVMKKIITDLQD</sequence>
<evidence type="ECO:0000256" key="1">
    <source>
        <dbReference type="ARBA" id="ARBA00001933"/>
    </source>
</evidence>
<gene>
    <name evidence="7" type="ORF">JET18_00170</name>
</gene>
<proteinExistence type="inferred from homology"/>
<evidence type="ECO:0000256" key="6">
    <source>
        <dbReference type="RuleBase" id="RU000382"/>
    </source>
</evidence>
<accession>A0ABS1QA99</accession>
<comment type="caution">
    <text evidence="7">The sequence shown here is derived from an EMBL/GenBank/DDBJ whole genome shotgun (WGS) entry which is preliminary data.</text>
</comment>
<keyword evidence="5 6" id="KW-0456">Lyase</keyword>
<evidence type="ECO:0000313" key="7">
    <source>
        <dbReference type="EMBL" id="MBL1219236.1"/>
    </source>
</evidence>
<keyword evidence="7" id="KW-0032">Aminotransferase</keyword>
<dbReference type="Gene3D" id="3.40.640.10">
    <property type="entry name" value="Type I PLP-dependent aspartate aminotransferase-like (Major domain)"/>
    <property type="match status" value="1"/>
</dbReference>
<dbReference type="InterPro" id="IPR015421">
    <property type="entry name" value="PyrdxlP-dep_Trfase_major"/>
</dbReference>
<comment type="similarity">
    <text evidence="2 6">Belongs to the group II decarboxylase family.</text>
</comment>
<keyword evidence="7" id="KW-0808">Transferase</keyword>
<evidence type="ECO:0000313" key="8">
    <source>
        <dbReference type="Proteomes" id="UP000661696"/>
    </source>
</evidence>
<keyword evidence="8" id="KW-1185">Reference proteome</keyword>
<comment type="cofactor">
    <cofactor evidence="1 6">
        <name>pyridoxal 5'-phosphate</name>
        <dbReference type="ChEBI" id="CHEBI:597326"/>
    </cofactor>
</comment>
<evidence type="ECO:0000256" key="4">
    <source>
        <dbReference type="ARBA" id="ARBA00022898"/>
    </source>
</evidence>
<dbReference type="InterPro" id="IPR015424">
    <property type="entry name" value="PyrdxlP-dep_Trfase"/>
</dbReference>
<dbReference type="PANTHER" id="PTHR11999">
    <property type="entry name" value="GROUP II PYRIDOXAL-5-PHOSPHATE DECARBOXYLASE"/>
    <property type="match status" value="1"/>
</dbReference>
<reference evidence="7 8" key="1">
    <citation type="submission" date="2020-12" db="EMBL/GenBank/DDBJ databases">
        <title>Chryseobacterium endoalhailicus sp. nov., isolated from seed of leguminous plant.</title>
        <authorList>
            <person name="Zhang X."/>
        </authorList>
    </citation>
    <scope>NUCLEOTIDE SEQUENCE [LARGE SCALE GENOMIC DNA]</scope>
    <source>
        <strain evidence="7 8">L7</strain>
    </source>
</reference>
<dbReference type="Gene3D" id="3.90.1150.10">
    <property type="entry name" value="Aspartate Aminotransferase, domain 1"/>
    <property type="match status" value="1"/>
</dbReference>
<dbReference type="PANTHER" id="PTHR11999:SF70">
    <property type="entry name" value="MIP05841P"/>
    <property type="match status" value="1"/>
</dbReference>
<dbReference type="InterPro" id="IPR015422">
    <property type="entry name" value="PyrdxlP-dep_Trfase_small"/>
</dbReference>
<dbReference type="Pfam" id="PF00282">
    <property type="entry name" value="Pyridoxal_deC"/>
    <property type="match status" value="1"/>
</dbReference>
<dbReference type="InterPro" id="IPR010977">
    <property type="entry name" value="Aromatic_deC"/>
</dbReference>
<dbReference type="InterPro" id="IPR002129">
    <property type="entry name" value="PyrdxlP-dep_de-COase"/>
</dbReference>
<dbReference type="SUPFAM" id="SSF53383">
    <property type="entry name" value="PLP-dependent transferases"/>
    <property type="match status" value="1"/>
</dbReference>
<keyword evidence="3" id="KW-0210">Decarboxylase</keyword>
<organism evidence="7 8">
    <name type="scientific">Chryseobacterium endalhagicum</name>
    <dbReference type="NCBI Taxonomy" id="2797638"/>
    <lineage>
        <taxon>Bacteria</taxon>
        <taxon>Pseudomonadati</taxon>
        <taxon>Bacteroidota</taxon>
        <taxon>Flavobacteriia</taxon>
        <taxon>Flavobacteriales</taxon>
        <taxon>Weeksellaceae</taxon>
        <taxon>Chryseobacterium group</taxon>
        <taxon>Chryseobacterium</taxon>
    </lineage>
</organism>